<dbReference type="CDD" id="cd01335">
    <property type="entry name" value="Radical_SAM"/>
    <property type="match status" value="1"/>
</dbReference>
<dbReference type="GO" id="GO:0046872">
    <property type="term" value="F:metal ion binding"/>
    <property type="evidence" value="ECO:0007669"/>
    <property type="project" value="UniProtKB-KW"/>
</dbReference>
<dbReference type="GO" id="GO:0051539">
    <property type="term" value="F:4 iron, 4 sulfur cluster binding"/>
    <property type="evidence" value="ECO:0007669"/>
    <property type="project" value="UniProtKB-KW"/>
</dbReference>
<reference evidence="8 9" key="1">
    <citation type="journal article" date="2021" name="bioRxiv">
        <title>Unraveling nitrogen, sulfur and carbon metabolic pathways and microbial community transcriptional responses to substrate deprivation and toxicity stresses in a bioreactor mimicking anoxic brackish coastal sediment conditions.</title>
        <authorList>
            <person name="Martins P.D."/>
            <person name="Echeveste M.J."/>
            <person name="Arshad A."/>
            <person name="Kurth J."/>
            <person name="Ouboter H."/>
            <person name="Jetten M.S.M."/>
            <person name="Welte C.U."/>
        </authorList>
    </citation>
    <scope>NUCLEOTIDE SEQUENCE [LARGE SCALE GENOMIC DNA]</scope>
    <source>
        <strain evidence="8">MAG_38</strain>
    </source>
</reference>
<comment type="caution">
    <text evidence="8">The sequence shown here is derived from an EMBL/GenBank/DDBJ whole genome shotgun (WGS) entry which is preliminary data.</text>
</comment>
<comment type="cofactor">
    <cofactor evidence="1">
        <name>[4Fe-4S] cluster</name>
        <dbReference type="ChEBI" id="CHEBI:49883"/>
    </cofactor>
</comment>
<accession>A0AAJ1EI97</accession>
<dbReference type="SFLD" id="SFLDG01083">
    <property type="entry name" value="Uncharacterised_Radical_SAM_Su"/>
    <property type="match status" value="1"/>
</dbReference>
<keyword evidence="3" id="KW-0949">S-adenosyl-L-methionine</keyword>
<evidence type="ECO:0000256" key="1">
    <source>
        <dbReference type="ARBA" id="ARBA00001966"/>
    </source>
</evidence>
<proteinExistence type="predicted"/>
<keyword evidence="4" id="KW-0479">Metal-binding</keyword>
<dbReference type="Pfam" id="PF04055">
    <property type="entry name" value="Radical_SAM"/>
    <property type="match status" value="1"/>
</dbReference>
<dbReference type="PROSITE" id="PS51918">
    <property type="entry name" value="RADICAL_SAM"/>
    <property type="match status" value="1"/>
</dbReference>
<dbReference type="SUPFAM" id="SSF102114">
    <property type="entry name" value="Radical SAM enzymes"/>
    <property type="match status" value="1"/>
</dbReference>
<protein>
    <submittedName>
        <fullName evidence="8">Radical SAM protein</fullName>
    </submittedName>
</protein>
<keyword evidence="2" id="KW-0004">4Fe-4S</keyword>
<evidence type="ECO:0000256" key="5">
    <source>
        <dbReference type="ARBA" id="ARBA00023004"/>
    </source>
</evidence>
<evidence type="ECO:0000256" key="4">
    <source>
        <dbReference type="ARBA" id="ARBA00022723"/>
    </source>
</evidence>
<dbReference type="Gene3D" id="3.20.20.70">
    <property type="entry name" value="Aldolase class I"/>
    <property type="match status" value="1"/>
</dbReference>
<dbReference type="SFLD" id="SFLDS00029">
    <property type="entry name" value="Radical_SAM"/>
    <property type="match status" value="1"/>
</dbReference>
<name>A0AAJ1EI97_9BACT</name>
<dbReference type="PANTHER" id="PTHR43787:SF11">
    <property type="entry name" value="UPF0026 PROTEIN SLR1464"/>
    <property type="match status" value="1"/>
</dbReference>
<dbReference type="EMBL" id="JAIOIU010000075">
    <property type="protein sequence ID" value="MBZ0159718.1"/>
    <property type="molecule type" value="Genomic_DNA"/>
</dbReference>
<dbReference type="InterPro" id="IPR058240">
    <property type="entry name" value="rSAM_sf"/>
</dbReference>
<keyword evidence="6" id="KW-0411">Iron-sulfur</keyword>
<feature type="domain" description="Radical SAM core" evidence="7">
    <location>
        <begin position="11"/>
        <end position="249"/>
    </location>
</feature>
<dbReference type="InterPro" id="IPR040084">
    <property type="entry name" value="GTPase_Obg"/>
</dbReference>
<evidence type="ECO:0000256" key="6">
    <source>
        <dbReference type="ARBA" id="ARBA00023014"/>
    </source>
</evidence>
<dbReference type="AlphaFoldDB" id="A0AAJ1EI97"/>
<dbReference type="Proteomes" id="UP001197609">
    <property type="component" value="Unassembled WGS sequence"/>
</dbReference>
<dbReference type="PANTHER" id="PTHR43787">
    <property type="entry name" value="FEMO COFACTOR BIOSYNTHESIS PROTEIN NIFB-RELATED"/>
    <property type="match status" value="1"/>
</dbReference>
<organism evidence="8 9">
    <name type="scientific">Candidatus Methylomirabilis tolerans</name>
    <dbReference type="NCBI Taxonomy" id="3123416"/>
    <lineage>
        <taxon>Bacteria</taxon>
        <taxon>Candidatus Methylomirabilota</taxon>
        <taxon>Candidatus Methylomirabilia</taxon>
        <taxon>Candidatus Methylomirabilales</taxon>
        <taxon>Candidatus Methylomirabilaceae</taxon>
        <taxon>Candidatus Methylomirabilis</taxon>
    </lineage>
</organism>
<evidence type="ECO:0000256" key="3">
    <source>
        <dbReference type="ARBA" id="ARBA00022691"/>
    </source>
</evidence>
<dbReference type="GO" id="GO:0003824">
    <property type="term" value="F:catalytic activity"/>
    <property type="evidence" value="ECO:0007669"/>
    <property type="project" value="InterPro"/>
</dbReference>
<evidence type="ECO:0000313" key="9">
    <source>
        <dbReference type="Proteomes" id="UP001197609"/>
    </source>
</evidence>
<sequence length="314" mass="34598">MKCVFGPVPSRRLGQSLGIDPIPFKTCNWNCVYCQLGRSTPMINERRDYVLPDDIIAQVKEALAVHRQGEIDWVTFVGSGEPTLHAGLGKMIRQVKALTDIPVAVITNGSLLYRHDVREELAAADAVLPSLDAGTESLYLTINRPWPDLSFERLVDGLIAFRREFSGKMWIEIMLIKGVNDTETALKDLAAVLRRIGPDEVHINLPIRPPAEPWVTPADEEGLVLASALLGGIARVLVPAEGAFDLSGYGNVVDAVVGVITRHPMREDDLIKTLDHWTPGQVEQALAELAASGRAQVVVRYGRRFWSYVGARYA</sequence>
<evidence type="ECO:0000256" key="2">
    <source>
        <dbReference type="ARBA" id="ARBA00022485"/>
    </source>
</evidence>
<dbReference type="InterPro" id="IPR013785">
    <property type="entry name" value="Aldolase_TIM"/>
</dbReference>
<keyword evidence="5" id="KW-0408">Iron</keyword>
<gene>
    <name evidence="8" type="ORF">K8G79_06250</name>
</gene>
<dbReference type="InterPro" id="IPR007197">
    <property type="entry name" value="rSAM"/>
</dbReference>
<evidence type="ECO:0000259" key="7">
    <source>
        <dbReference type="PROSITE" id="PS51918"/>
    </source>
</evidence>
<evidence type="ECO:0000313" key="8">
    <source>
        <dbReference type="EMBL" id="MBZ0159718.1"/>
    </source>
</evidence>